<feature type="compositionally biased region" description="Basic and acidic residues" evidence="2">
    <location>
        <begin position="193"/>
        <end position="209"/>
    </location>
</feature>
<protein>
    <submittedName>
        <fullName evidence="4">Signal-induced proliferation-associated 1-like protein 2</fullName>
    </submittedName>
</protein>
<dbReference type="OrthoDB" id="2499658at2759"/>
<feature type="compositionally biased region" description="Polar residues" evidence="2">
    <location>
        <begin position="258"/>
        <end position="269"/>
    </location>
</feature>
<comment type="caution">
    <text evidence="4">The sequence shown here is derived from an EMBL/GenBank/DDBJ whole genome shotgun (WGS) entry which is preliminary data.</text>
</comment>
<feature type="region of interest" description="Disordered" evidence="2">
    <location>
        <begin position="1"/>
        <end position="58"/>
    </location>
</feature>
<proteinExistence type="predicted"/>
<dbReference type="Proteomes" id="UP000605846">
    <property type="component" value="Unassembled WGS sequence"/>
</dbReference>
<keyword evidence="5" id="KW-1185">Reference proteome</keyword>
<feature type="domain" description="Rap-GAP" evidence="3">
    <location>
        <begin position="539"/>
        <end position="746"/>
    </location>
</feature>
<feature type="compositionally biased region" description="Basic and acidic residues" evidence="2">
    <location>
        <begin position="242"/>
        <end position="255"/>
    </location>
</feature>
<evidence type="ECO:0000256" key="2">
    <source>
        <dbReference type="SAM" id="MobiDB-lite"/>
    </source>
</evidence>
<dbReference type="PANTHER" id="PTHR15711">
    <property type="entry name" value="RAP GTPASE-ACTIVATING PROTEIN"/>
    <property type="match status" value="1"/>
</dbReference>
<reference evidence="4" key="1">
    <citation type="submission" date="2020-01" db="EMBL/GenBank/DDBJ databases">
        <title>Genome Sequencing of Three Apophysomyces-Like Fungal Strains Confirms a Novel Fungal Genus in the Mucoromycota with divergent Burkholderia-like Endosymbiotic Bacteria.</title>
        <authorList>
            <person name="Stajich J.E."/>
            <person name="Macias A.M."/>
            <person name="Carter-House D."/>
            <person name="Lovett B."/>
            <person name="Kasson L.R."/>
            <person name="Berry K."/>
            <person name="Grigoriev I."/>
            <person name="Chang Y."/>
            <person name="Spatafora J."/>
            <person name="Kasson M.T."/>
        </authorList>
    </citation>
    <scope>NUCLEOTIDE SEQUENCE</scope>
    <source>
        <strain evidence="4">NRRL A-21654</strain>
    </source>
</reference>
<dbReference type="GO" id="GO:0005737">
    <property type="term" value="C:cytoplasm"/>
    <property type="evidence" value="ECO:0007669"/>
    <property type="project" value="TreeGrafter"/>
</dbReference>
<evidence type="ECO:0000313" key="5">
    <source>
        <dbReference type="Proteomes" id="UP000605846"/>
    </source>
</evidence>
<dbReference type="GO" id="GO:0005096">
    <property type="term" value="F:GTPase activator activity"/>
    <property type="evidence" value="ECO:0007669"/>
    <property type="project" value="UniProtKB-KW"/>
</dbReference>
<dbReference type="InterPro" id="IPR050989">
    <property type="entry name" value="Rap1_Ran_GAP"/>
</dbReference>
<feature type="compositionally biased region" description="Polar residues" evidence="2">
    <location>
        <begin position="820"/>
        <end position="833"/>
    </location>
</feature>
<dbReference type="InterPro" id="IPR035974">
    <property type="entry name" value="Rap/Ran-GAP_sf"/>
</dbReference>
<evidence type="ECO:0000256" key="1">
    <source>
        <dbReference type="ARBA" id="ARBA00022468"/>
    </source>
</evidence>
<dbReference type="PANTHER" id="PTHR15711:SF22">
    <property type="entry name" value="RAP-GAP DOMAIN-CONTAINING PROTEIN"/>
    <property type="match status" value="1"/>
</dbReference>
<dbReference type="GO" id="GO:0051056">
    <property type="term" value="P:regulation of small GTPase mediated signal transduction"/>
    <property type="evidence" value="ECO:0007669"/>
    <property type="project" value="InterPro"/>
</dbReference>
<dbReference type="SUPFAM" id="SSF111347">
    <property type="entry name" value="Rap/Ran-GAP"/>
    <property type="match status" value="1"/>
</dbReference>
<sequence>MFNGSDQSTRRPKNSLDTWRIERSTLDMQRFPSSDSNQSSHRHILRRRPSDESVASNISTSSSIFSTASKVAKFPHAVKHSIVSVKDKIKLTKSKKKSIEHISDSLPRRLRKRTPSSMSLASLFLSHRRGSTATDQVSTDSLNAHPRIEETESENEARPVGKLLFGKEIGTMEFFEQEFAQSTTSSASTSHDFLYHDPDPKTTRSEHVTTKPALQDIVWGHQRVKSCQEAKATSLRQLAGKDSGRSGNPDHRRPPGSDQVTQTNHQQISTDDHPFHMFVTATFTTLRTKLVGDCDRVLAALQLSVSEEKLQDIMNGLRKMCELVEWEDNYRKQVSENLDAVDHQIEQIRSKLNKDKKVVGENRAVKDIITSIKQIINQCVCQHYKVFKKAMIIPCEGYKIEGCNKTGELEADDTLRSAHDYSQTSIEHIDQDARWFRNFFLTKDYATFCGFDDGEAMLLSVVYDLTENHYRIILRTKQGPDTRKIVPGSFLLSAPTSERDEPPELAWKGVIESAIDVPFYQLKHVDKEAIVSSGIENEILKLDETVIHTRYKFGVLYVKEGQTKEEEWFSNQHDSEKFDRFLNIIGTKVELQGYSGWAAGLDTKSGDSGEYTYTGEWNENTLAFHVSTLIPSRSGDKQQIQRKRHIGNEGKQPFNPTAIKSQFLHVFIVVHEETWEEQVGWRVEIVTVQDVPDFGPPLPPKGLFFDKVELRSFILAKLVNAEYAALKSPKFAQPMARAREGILTNIVERAWQMVSIEPVSSTSKSASSDLSVDTLSESSRCNSDTDYRCNTQEPAESRSKTKQTAQTKAKNPEASEPESALQSSKSIARSNVVSKEGFKHRAQNIIMSFSNLGVRRSDNRPPM</sequence>
<dbReference type="PROSITE" id="PS50085">
    <property type="entry name" value="RAPGAP"/>
    <property type="match status" value="1"/>
</dbReference>
<gene>
    <name evidence="4" type="primary">SIPA1L2_1</name>
    <name evidence="4" type="ORF">EC973_005621</name>
</gene>
<feature type="region of interest" description="Disordered" evidence="2">
    <location>
        <begin position="763"/>
        <end position="840"/>
    </location>
</feature>
<dbReference type="InterPro" id="IPR000331">
    <property type="entry name" value="Rap/Ran_GAP_dom"/>
</dbReference>
<feature type="compositionally biased region" description="Polar residues" evidence="2">
    <location>
        <begin position="773"/>
        <end position="794"/>
    </location>
</feature>
<accession>A0A8H7EQY6</accession>
<keyword evidence="1" id="KW-0343">GTPase activation</keyword>
<evidence type="ECO:0000259" key="3">
    <source>
        <dbReference type="PROSITE" id="PS50085"/>
    </source>
</evidence>
<feature type="region of interest" description="Disordered" evidence="2">
    <location>
        <begin position="230"/>
        <end position="269"/>
    </location>
</feature>
<dbReference type="Pfam" id="PF02145">
    <property type="entry name" value="Rap_GAP"/>
    <property type="match status" value="1"/>
</dbReference>
<dbReference type="EMBL" id="JABAYA010000032">
    <property type="protein sequence ID" value="KAF7728783.1"/>
    <property type="molecule type" value="Genomic_DNA"/>
</dbReference>
<feature type="region of interest" description="Disordered" evidence="2">
    <location>
        <begin position="180"/>
        <end position="209"/>
    </location>
</feature>
<name>A0A8H7EQY6_9FUNG</name>
<organism evidence="4 5">
    <name type="scientific">Apophysomyces ossiformis</name>
    <dbReference type="NCBI Taxonomy" id="679940"/>
    <lineage>
        <taxon>Eukaryota</taxon>
        <taxon>Fungi</taxon>
        <taxon>Fungi incertae sedis</taxon>
        <taxon>Mucoromycota</taxon>
        <taxon>Mucoromycotina</taxon>
        <taxon>Mucoromycetes</taxon>
        <taxon>Mucorales</taxon>
        <taxon>Mucorineae</taxon>
        <taxon>Mucoraceae</taxon>
        <taxon>Apophysomyces</taxon>
    </lineage>
</organism>
<evidence type="ECO:0000313" key="4">
    <source>
        <dbReference type="EMBL" id="KAF7728783.1"/>
    </source>
</evidence>
<dbReference type="AlphaFoldDB" id="A0A8H7EQY6"/>
<dbReference type="Gene3D" id="3.40.50.11210">
    <property type="entry name" value="Rap/Ran-GAP"/>
    <property type="match status" value="1"/>
</dbReference>